<comment type="caution">
    <text evidence="1">The sequence shown here is derived from an EMBL/GenBank/DDBJ whole genome shotgun (WGS) entry which is preliminary data.</text>
</comment>
<accession>A0AAV4X3T5</accession>
<keyword evidence="2" id="KW-1185">Reference proteome</keyword>
<proteinExistence type="predicted"/>
<reference evidence="1 2" key="1">
    <citation type="submission" date="2021-06" db="EMBL/GenBank/DDBJ databases">
        <title>Caerostris darwini draft genome.</title>
        <authorList>
            <person name="Kono N."/>
            <person name="Arakawa K."/>
        </authorList>
    </citation>
    <scope>NUCLEOTIDE SEQUENCE [LARGE SCALE GENOMIC DNA]</scope>
</reference>
<protein>
    <submittedName>
        <fullName evidence="1">Uncharacterized protein</fullName>
    </submittedName>
</protein>
<organism evidence="1 2">
    <name type="scientific">Caerostris darwini</name>
    <dbReference type="NCBI Taxonomy" id="1538125"/>
    <lineage>
        <taxon>Eukaryota</taxon>
        <taxon>Metazoa</taxon>
        <taxon>Ecdysozoa</taxon>
        <taxon>Arthropoda</taxon>
        <taxon>Chelicerata</taxon>
        <taxon>Arachnida</taxon>
        <taxon>Araneae</taxon>
        <taxon>Araneomorphae</taxon>
        <taxon>Entelegynae</taxon>
        <taxon>Araneoidea</taxon>
        <taxon>Araneidae</taxon>
        <taxon>Caerostris</taxon>
    </lineage>
</organism>
<dbReference type="Proteomes" id="UP001054837">
    <property type="component" value="Unassembled WGS sequence"/>
</dbReference>
<gene>
    <name evidence="1" type="ORF">CDAR_10611</name>
</gene>
<dbReference type="EMBL" id="BPLQ01015641">
    <property type="protein sequence ID" value="GIY89516.1"/>
    <property type="molecule type" value="Genomic_DNA"/>
</dbReference>
<evidence type="ECO:0000313" key="2">
    <source>
        <dbReference type="Proteomes" id="UP001054837"/>
    </source>
</evidence>
<sequence>MNYQQKINQHYLNPHYNSYYRNVNNHNVNNRNLPTKYQNKSESNPPICTQHVFRRPFRISTSPIPPLQSLITLECLMTVSTSNFTRRGETSVKLPATHAADDDEN</sequence>
<dbReference type="AlphaFoldDB" id="A0AAV4X3T5"/>
<name>A0AAV4X3T5_9ARAC</name>
<evidence type="ECO:0000313" key="1">
    <source>
        <dbReference type="EMBL" id="GIY89516.1"/>
    </source>
</evidence>